<evidence type="ECO:0000256" key="2">
    <source>
        <dbReference type="ARBA" id="ARBA00023004"/>
    </source>
</evidence>
<accession>A0ABS8DEH3</accession>
<gene>
    <name evidence="5" type="ORF">LIZ65_05670</name>
</gene>
<dbReference type="InterPro" id="IPR053135">
    <property type="entry name" value="AKR2_Oxidoreductase"/>
</dbReference>
<dbReference type="Pfam" id="PF13187">
    <property type="entry name" value="Fer4_9"/>
    <property type="match status" value="1"/>
</dbReference>
<evidence type="ECO:0000313" key="6">
    <source>
        <dbReference type="Proteomes" id="UP001299546"/>
    </source>
</evidence>
<dbReference type="PANTHER" id="PTHR43312">
    <property type="entry name" value="D-THREO-ALDOSE 1-DEHYDROGENASE"/>
    <property type="match status" value="1"/>
</dbReference>
<protein>
    <submittedName>
        <fullName evidence="5">Aldo/keto reductase</fullName>
    </submittedName>
</protein>
<dbReference type="InterPro" id="IPR023210">
    <property type="entry name" value="NADP_OxRdtase_dom"/>
</dbReference>
<keyword evidence="6" id="KW-1185">Reference proteome</keyword>
<dbReference type="PROSITE" id="PS51379">
    <property type="entry name" value="4FE4S_FER_2"/>
    <property type="match status" value="2"/>
</dbReference>
<dbReference type="SUPFAM" id="SSF46548">
    <property type="entry name" value="alpha-helical ferredoxin"/>
    <property type="match status" value="1"/>
</dbReference>
<feature type="domain" description="4Fe-4S ferredoxin-type" evidence="4">
    <location>
        <begin position="279"/>
        <end position="310"/>
    </location>
</feature>
<evidence type="ECO:0000259" key="4">
    <source>
        <dbReference type="PROSITE" id="PS51379"/>
    </source>
</evidence>
<feature type="domain" description="4Fe-4S ferredoxin-type" evidence="4">
    <location>
        <begin position="332"/>
        <end position="363"/>
    </location>
</feature>
<dbReference type="InterPro" id="IPR036812">
    <property type="entry name" value="NAD(P)_OxRdtase_dom_sf"/>
</dbReference>
<reference evidence="5 6" key="1">
    <citation type="submission" date="2021-10" db="EMBL/GenBank/DDBJ databases">
        <title>Collection of gut derived symbiotic bacterial strains cultured from healthy donors.</title>
        <authorList>
            <person name="Lin H."/>
            <person name="Littmann E."/>
            <person name="Kohout C."/>
            <person name="Pamer E.G."/>
        </authorList>
    </citation>
    <scope>NUCLEOTIDE SEQUENCE [LARGE SCALE GENOMIC DNA]</scope>
    <source>
        <strain evidence="5 6">DFI.1.165</strain>
    </source>
</reference>
<name>A0ABS8DEH3_9FIRM</name>
<keyword evidence="2" id="KW-0408">Iron</keyword>
<dbReference type="Proteomes" id="UP001299546">
    <property type="component" value="Unassembled WGS sequence"/>
</dbReference>
<sequence length="369" mass="42108">MFGEKKLGFGMMRLPLFDGEDQKSIDYEQVNQMVDTFMERGFTYFDTAYMYHNFISERVLKSAVVERHPRESFTVATKLPISHLKKAEDMERIFNEQLEKTGAGYFDYYLLHSLNAEYYKTVEEFDAFGFVKKKQAEGKIKHIGFSFHDSAELLEEILSAHPETEFVQLQLNYLDWDSESIQSGKCYETAVRHHKPVIVMEPVKGGTLAKVPETVEKMFKGENPEMSVASWAVRFAASHEHVGMVLSGMSNMEQLLDNTEFMQDFKPLTEKESTIVEQAVKIINGSVTIPCTGCRYCVDGCPNHIAIPEYFSLYNAAKQGNDMAGSEYAKLTEENGKASDCISCRKCERICPQHLEITGWPKDVAKEFE</sequence>
<dbReference type="PROSITE" id="PS00198">
    <property type="entry name" value="4FE4S_FER_1"/>
    <property type="match status" value="1"/>
</dbReference>
<keyword evidence="1" id="KW-0479">Metal-binding</keyword>
<organism evidence="5 6">
    <name type="scientific">Bariatricus massiliensis</name>
    <dbReference type="NCBI Taxonomy" id="1745713"/>
    <lineage>
        <taxon>Bacteria</taxon>
        <taxon>Bacillati</taxon>
        <taxon>Bacillota</taxon>
        <taxon>Clostridia</taxon>
        <taxon>Lachnospirales</taxon>
        <taxon>Lachnospiraceae</taxon>
        <taxon>Bariatricus</taxon>
    </lineage>
</organism>
<dbReference type="Gene3D" id="3.20.20.100">
    <property type="entry name" value="NADP-dependent oxidoreductase domain"/>
    <property type="match status" value="1"/>
</dbReference>
<dbReference type="CDD" id="cd19096">
    <property type="entry name" value="AKR_Fe-S_oxidoreductase"/>
    <property type="match status" value="1"/>
</dbReference>
<dbReference type="RefSeq" id="WP_227183366.1">
    <property type="nucleotide sequence ID" value="NZ_JAJCIQ010000002.1"/>
</dbReference>
<dbReference type="Gene3D" id="3.30.70.20">
    <property type="match status" value="1"/>
</dbReference>
<dbReference type="InterPro" id="IPR017900">
    <property type="entry name" value="4Fe4S_Fe_S_CS"/>
</dbReference>
<dbReference type="Pfam" id="PF00248">
    <property type="entry name" value="Aldo_ket_red"/>
    <property type="match status" value="1"/>
</dbReference>
<evidence type="ECO:0000313" key="5">
    <source>
        <dbReference type="EMBL" id="MCB7386770.1"/>
    </source>
</evidence>
<dbReference type="SUPFAM" id="SSF51430">
    <property type="entry name" value="NAD(P)-linked oxidoreductase"/>
    <property type="match status" value="1"/>
</dbReference>
<dbReference type="PANTHER" id="PTHR43312:SF2">
    <property type="entry name" value="OXIDOREDUCTASE"/>
    <property type="match status" value="1"/>
</dbReference>
<evidence type="ECO:0000256" key="1">
    <source>
        <dbReference type="ARBA" id="ARBA00022723"/>
    </source>
</evidence>
<dbReference type="InterPro" id="IPR017896">
    <property type="entry name" value="4Fe4S_Fe-S-bd"/>
</dbReference>
<keyword evidence="3" id="KW-0411">Iron-sulfur</keyword>
<proteinExistence type="predicted"/>
<comment type="caution">
    <text evidence="5">The sequence shown here is derived from an EMBL/GenBank/DDBJ whole genome shotgun (WGS) entry which is preliminary data.</text>
</comment>
<evidence type="ECO:0000256" key="3">
    <source>
        <dbReference type="ARBA" id="ARBA00023014"/>
    </source>
</evidence>
<dbReference type="EMBL" id="JAJCIS010000002">
    <property type="protein sequence ID" value="MCB7386770.1"/>
    <property type="molecule type" value="Genomic_DNA"/>
</dbReference>